<sequence length="397" mass="41289">MHYHDIMGKKAPSGQTTPVGWSGGGLLEEVSWRRSPGGGLLEEVSWRRLLVSFSVDPITLTRFRPLSCGPLLWATVLWAPVLWAPPVGPSCGPLSCGPLSCGPLLWAPPVGHCPVGPCPVGPSCGPLLWATVLWAPPVGHCPVGPCPVGPCPVGPSCGPLLWAPPRGPLPVGPSPLWPLTPDLGPRLWPLTPDVGPRQWPLTPDLGVKTLLRPLCCVQVEVKKAEPRDAKAPGQWGSRGILSPPNGWTSAPPTGWTPYGAQGVWVSTTGQTLAGYAPGLAAARGTPSQPPSPFSAFLVTGPGFTQGFQQSYSTAPPFAGYSFAAAQTEQFTAVPPPPPTPGTAPLGYAPPTTPTQDLKAPGGLPDFPYGQYGRSSSYCPSTVGMVGPPPTVLLLSAW</sequence>
<evidence type="ECO:0000313" key="2">
    <source>
        <dbReference type="EMBL" id="CAL1591420.1"/>
    </source>
</evidence>
<dbReference type="EMBL" id="OZ035824">
    <property type="protein sequence ID" value="CAL1591420.1"/>
    <property type="molecule type" value="Genomic_DNA"/>
</dbReference>
<evidence type="ECO:0000313" key="3">
    <source>
        <dbReference type="Proteomes" id="UP001497482"/>
    </source>
</evidence>
<dbReference type="Proteomes" id="UP001497482">
    <property type="component" value="Chromosome 2"/>
</dbReference>
<organism evidence="2 3">
    <name type="scientific">Knipowitschia caucasica</name>
    <name type="common">Caucasian dwarf goby</name>
    <name type="synonym">Pomatoschistus caucasicus</name>
    <dbReference type="NCBI Taxonomy" id="637954"/>
    <lineage>
        <taxon>Eukaryota</taxon>
        <taxon>Metazoa</taxon>
        <taxon>Chordata</taxon>
        <taxon>Craniata</taxon>
        <taxon>Vertebrata</taxon>
        <taxon>Euteleostomi</taxon>
        <taxon>Actinopterygii</taxon>
        <taxon>Neopterygii</taxon>
        <taxon>Teleostei</taxon>
        <taxon>Neoteleostei</taxon>
        <taxon>Acanthomorphata</taxon>
        <taxon>Gobiaria</taxon>
        <taxon>Gobiiformes</taxon>
        <taxon>Gobioidei</taxon>
        <taxon>Gobiidae</taxon>
        <taxon>Gobiinae</taxon>
        <taxon>Knipowitschia</taxon>
    </lineage>
</organism>
<keyword evidence="3" id="KW-1185">Reference proteome</keyword>
<feature type="region of interest" description="Disordered" evidence="1">
    <location>
        <begin position="1"/>
        <end position="20"/>
    </location>
</feature>
<dbReference type="AlphaFoldDB" id="A0AAV2KTP0"/>
<gene>
    <name evidence="2" type="ORF">KC01_LOCUS20790</name>
</gene>
<name>A0AAV2KTP0_KNICA</name>
<reference evidence="2 3" key="1">
    <citation type="submission" date="2024-04" db="EMBL/GenBank/DDBJ databases">
        <authorList>
            <person name="Waldvogel A.-M."/>
            <person name="Schoenle A."/>
        </authorList>
    </citation>
    <scope>NUCLEOTIDE SEQUENCE [LARGE SCALE GENOMIC DNA]</scope>
</reference>
<feature type="region of interest" description="Disordered" evidence="1">
    <location>
        <begin position="335"/>
        <end position="365"/>
    </location>
</feature>
<evidence type="ECO:0000256" key="1">
    <source>
        <dbReference type="SAM" id="MobiDB-lite"/>
    </source>
</evidence>
<accession>A0AAV2KTP0</accession>
<protein>
    <submittedName>
        <fullName evidence="2">Uncharacterized protein</fullName>
    </submittedName>
</protein>
<proteinExistence type="predicted"/>